<comment type="caution">
    <text evidence="7">The sequence shown here is derived from an EMBL/GenBank/DDBJ whole genome shotgun (WGS) entry which is preliminary data.</text>
</comment>
<evidence type="ECO:0000313" key="8">
    <source>
        <dbReference type="Proteomes" id="UP000019484"/>
    </source>
</evidence>
<dbReference type="Proteomes" id="UP000019484">
    <property type="component" value="Unassembled WGS sequence"/>
</dbReference>
<feature type="compositionally biased region" description="Basic and acidic residues" evidence="5">
    <location>
        <begin position="105"/>
        <end position="114"/>
    </location>
</feature>
<sequence length="503" mass="55830">MSSRKRPLSELRNAQTPTRYAPSTPHAIHALQQRSGALTRSVRRRPRALSDSVRPDSARGILRRLAKLTAPATKKTIPTPAGAARGKENQTPHTAPDVNSDDETDFSKRPRLGLDIDDSLDDVEPPIAAEEVEDDDSELPTAPTPSILPEEYEQGRRQDPNITFQSIDFARDAGRTSAITDRRQSRLSRFGSGDQEDNETDDDPTILTELGRRAISEEPTGRLSRYSFGSIRMSDFGSELEIRRQSNQREQTKTLRLQDEYSGIGLDYEPLDLGGETEHLGNLGRRSPSPPPAEESTMNIQPLEESFQLEIQGREAVSSHAQTARAEEFLEVPTALEDSRIVTQSSPAAAPSTGAGSPGQISIMDEVAPAAPLSRPRRKKVKLTRHGEMVPSLPSSLIKRIAIDAHARLGLRKPRLGRDQMQALEQATEWYFEQVGEDLAAYSDHGRRRRRVDRKDVLMLMRRQRVLQGDGELEKAARDLLPEEAAQAVIPETAVTELDDTVE</sequence>
<comment type="subcellular location">
    <subcellularLocation>
        <location evidence="2">Chromosome</location>
    </subcellularLocation>
    <subcellularLocation>
        <location evidence="1">Nucleus</location>
    </subcellularLocation>
</comment>
<organism evidence="7 8">
    <name type="scientific">Capronia coronata CBS 617.96</name>
    <dbReference type="NCBI Taxonomy" id="1182541"/>
    <lineage>
        <taxon>Eukaryota</taxon>
        <taxon>Fungi</taxon>
        <taxon>Dikarya</taxon>
        <taxon>Ascomycota</taxon>
        <taxon>Pezizomycotina</taxon>
        <taxon>Eurotiomycetes</taxon>
        <taxon>Chaetothyriomycetidae</taxon>
        <taxon>Chaetothyriales</taxon>
        <taxon>Herpotrichiellaceae</taxon>
        <taxon>Capronia</taxon>
    </lineage>
</organism>
<dbReference type="InterPro" id="IPR035425">
    <property type="entry name" value="CENP-T/H4_C"/>
</dbReference>
<dbReference type="OrthoDB" id="10071681at2759"/>
<keyword evidence="4" id="KW-0539">Nucleus</keyword>
<feature type="region of interest" description="Disordered" evidence="5">
    <location>
        <begin position="274"/>
        <end position="297"/>
    </location>
</feature>
<feature type="compositionally biased region" description="Acidic residues" evidence="5">
    <location>
        <begin position="194"/>
        <end position="204"/>
    </location>
</feature>
<evidence type="ECO:0000256" key="4">
    <source>
        <dbReference type="ARBA" id="ARBA00023242"/>
    </source>
</evidence>
<dbReference type="InterPro" id="IPR009072">
    <property type="entry name" value="Histone-fold"/>
</dbReference>
<name>W9YVQ6_9EURO</name>
<dbReference type="SUPFAM" id="SSF47113">
    <property type="entry name" value="Histone-fold"/>
    <property type="match status" value="1"/>
</dbReference>
<dbReference type="GO" id="GO:0000712">
    <property type="term" value="P:resolution of meiotic recombination intermediates"/>
    <property type="evidence" value="ECO:0007669"/>
    <property type="project" value="TreeGrafter"/>
</dbReference>
<feature type="compositionally biased region" description="Acidic residues" evidence="5">
    <location>
        <begin position="115"/>
        <end position="138"/>
    </location>
</feature>
<feature type="compositionally biased region" description="Basic and acidic residues" evidence="5">
    <location>
        <begin position="210"/>
        <end position="220"/>
    </location>
</feature>
<dbReference type="GO" id="GO:0003682">
    <property type="term" value="F:chromatin binding"/>
    <property type="evidence" value="ECO:0007669"/>
    <property type="project" value="TreeGrafter"/>
</dbReference>
<feature type="compositionally biased region" description="Low complexity" evidence="5">
    <location>
        <begin position="67"/>
        <end position="84"/>
    </location>
</feature>
<keyword evidence="8" id="KW-1185">Reference proteome</keyword>
<reference evidence="7 8" key="1">
    <citation type="submission" date="2013-03" db="EMBL/GenBank/DDBJ databases">
        <title>The Genome Sequence of Capronia coronata CBS 617.96.</title>
        <authorList>
            <consortium name="The Broad Institute Genomics Platform"/>
            <person name="Cuomo C."/>
            <person name="de Hoog S."/>
            <person name="Gorbushina A."/>
            <person name="Walker B."/>
            <person name="Young S.K."/>
            <person name="Zeng Q."/>
            <person name="Gargeya S."/>
            <person name="Fitzgerald M."/>
            <person name="Haas B."/>
            <person name="Abouelleil A."/>
            <person name="Allen A.W."/>
            <person name="Alvarado L."/>
            <person name="Arachchi H.M."/>
            <person name="Berlin A.M."/>
            <person name="Chapman S.B."/>
            <person name="Gainer-Dewar J."/>
            <person name="Goldberg J."/>
            <person name="Griggs A."/>
            <person name="Gujja S."/>
            <person name="Hansen M."/>
            <person name="Howarth C."/>
            <person name="Imamovic A."/>
            <person name="Ireland A."/>
            <person name="Larimer J."/>
            <person name="McCowan C."/>
            <person name="Murphy C."/>
            <person name="Pearson M."/>
            <person name="Poon T.W."/>
            <person name="Priest M."/>
            <person name="Roberts A."/>
            <person name="Saif S."/>
            <person name="Shea T."/>
            <person name="Sisk P."/>
            <person name="Sykes S."/>
            <person name="Wortman J."/>
            <person name="Nusbaum C."/>
            <person name="Birren B."/>
        </authorList>
    </citation>
    <scope>NUCLEOTIDE SEQUENCE [LARGE SCALE GENOMIC DNA]</scope>
    <source>
        <strain evidence="7 8">CBS 617.96</strain>
    </source>
</reference>
<dbReference type="Gene3D" id="1.10.20.10">
    <property type="entry name" value="Histone, subunit A"/>
    <property type="match status" value="1"/>
</dbReference>
<dbReference type="RefSeq" id="XP_007721269.1">
    <property type="nucleotide sequence ID" value="XM_007723079.1"/>
</dbReference>
<dbReference type="HOGENOM" id="CLU_497851_0_0_1"/>
<feature type="compositionally biased region" description="Basic and acidic residues" evidence="5">
    <location>
        <begin position="169"/>
        <end position="184"/>
    </location>
</feature>
<dbReference type="EMBL" id="AMWN01000002">
    <property type="protein sequence ID" value="EXJ93775.1"/>
    <property type="molecule type" value="Genomic_DNA"/>
</dbReference>
<evidence type="ECO:0000256" key="2">
    <source>
        <dbReference type="ARBA" id="ARBA00004286"/>
    </source>
</evidence>
<evidence type="ECO:0000256" key="3">
    <source>
        <dbReference type="ARBA" id="ARBA00022454"/>
    </source>
</evidence>
<dbReference type="AlphaFoldDB" id="W9YVQ6"/>
<dbReference type="GO" id="GO:0005694">
    <property type="term" value="C:chromosome"/>
    <property type="evidence" value="ECO:0007669"/>
    <property type="project" value="UniProtKB-SubCell"/>
</dbReference>
<gene>
    <name evidence="7" type="ORF">A1O1_02168</name>
</gene>
<feature type="region of interest" description="Disordered" evidence="5">
    <location>
        <begin position="1"/>
        <end position="224"/>
    </location>
</feature>
<dbReference type="PANTHER" id="PTHR22980:SF5">
    <property type="entry name" value="CENP-T_HISTONE H4 HISTONE FOLD DOMAIN-CONTAINING PROTEIN"/>
    <property type="match status" value="1"/>
</dbReference>
<evidence type="ECO:0000313" key="7">
    <source>
        <dbReference type="EMBL" id="EXJ93775.1"/>
    </source>
</evidence>
<feature type="domain" description="CENP-T/Histone H4 histone fold" evidence="6">
    <location>
        <begin position="386"/>
        <end position="491"/>
    </location>
</feature>
<dbReference type="GO" id="GO:0046982">
    <property type="term" value="F:protein heterodimerization activity"/>
    <property type="evidence" value="ECO:0007669"/>
    <property type="project" value="InterPro"/>
</dbReference>
<feature type="region of interest" description="Disordered" evidence="5">
    <location>
        <begin position="341"/>
        <end position="360"/>
    </location>
</feature>
<dbReference type="GO" id="GO:0031297">
    <property type="term" value="P:replication fork processing"/>
    <property type="evidence" value="ECO:0007669"/>
    <property type="project" value="TreeGrafter"/>
</dbReference>
<feature type="region of interest" description="Disordered" evidence="5">
    <location>
        <begin position="237"/>
        <end position="258"/>
    </location>
</feature>
<evidence type="ECO:0000259" key="6">
    <source>
        <dbReference type="Pfam" id="PF15511"/>
    </source>
</evidence>
<protein>
    <recommendedName>
        <fullName evidence="6">CENP-T/Histone H4 histone fold domain-containing protein</fullName>
    </recommendedName>
</protein>
<keyword evidence="3" id="KW-0158">Chromosome</keyword>
<accession>W9YVQ6</accession>
<proteinExistence type="predicted"/>
<evidence type="ECO:0000256" key="1">
    <source>
        <dbReference type="ARBA" id="ARBA00004123"/>
    </source>
</evidence>
<evidence type="ECO:0000256" key="5">
    <source>
        <dbReference type="SAM" id="MobiDB-lite"/>
    </source>
</evidence>
<feature type="compositionally biased region" description="Low complexity" evidence="5">
    <location>
        <begin position="345"/>
        <end position="359"/>
    </location>
</feature>
<dbReference type="Pfam" id="PF15511">
    <property type="entry name" value="CENP-T_C"/>
    <property type="match status" value="1"/>
</dbReference>
<dbReference type="GeneID" id="19157068"/>
<dbReference type="GO" id="GO:0071821">
    <property type="term" value="C:FANCM-MHF complex"/>
    <property type="evidence" value="ECO:0007669"/>
    <property type="project" value="TreeGrafter"/>
</dbReference>
<dbReference type="STRING" id="1182541.W9YVQ6"/>
<dbReference type="eggNOG" id="ENOG502S8G5">
    <property type="taxonomic scope" value="Eukaryota"/>
</dbReference>
<dbReference type="PANTHER" id="PTHR22980">
    <property type="entry name" value="CORTISTATIN"/>
    <property type="match status" value="1"/>
</dbReference>